<proteinExistence type="predicted"/>
<dbReference type="AlphaFoldDB" id="A0AAV5SYQ8"/>
<dbReference type="EMBL" id="BTSX01000003">
    <property type="protein sequence ID" value="GMS88054.1"/>
    <property type="molecule type" value="Genomic_DNA"/>
</dbReference>
<keyword evidence="2" id="KW-1185">Reference proteome</keyword>
<evidence type="ECO:0000313" key="2">
    <source>
        <dbReference type="Proteomes" id="UP001432027"/>
    </source>
</evidence>
<dbReference type="Proteomes" id="UP001432027">
    <property type="component" value="Unassembled WGS sequence"/>
</dbReference>
<protein>
    <submittedName>
        <fullName evidence="1">Uncharacterized protein</fullName>
    </submittedName>
</protein>
<feature type="non-terminal residue" evidence="1">
    <location>
        <position position="1"/>
    </location>
</feature>
<organism evidence="1 2">
    <name type="scientific">Pristionchus entomophagus</name>
    <dbReference type="NCBI Taxonomy" id="358040"/>
    <lineage>
        <taxon>Eukaryota</taxon>
        <taxon>Metazoa</taxon>
        <taxon>Ecdysozoa</taxon>
        <taxon>Nematoda</taxon>
        <taxon>Chromadorea</taxon>
        <taxon>Rhabditida</taxon>
        <taxon>Rhabditina</taxon>
        <taxon>Diplogasteromorpha</taxon>
        <taxon>Diplogasteroidea</taxon>
        <taxon>Neodiplogasteridae</taxon>
        <taxon>Pristionchus</taxon>
    </lineage>
</organism>
<reference evidence="1" key="1">
    <citation type="submission" date="2023-10" db="EMBL/GenBank/DDBJ databases">
        <title>Genome assembly of Pristionchus species.</title>
        <authorList>
            <person name="Yoshida K."/>
            <person name="Sommer R.J."/>
        </authorList>
    </citation>
    <scope>NUCLEOTIDE SEQUENCE</scope>
    <source>
        <strain evidence="1">RS0144</strain>
    </source>
</reference>
<name>A0AAV5SYQ8_9BILA</name>
<comment type="caution">
    <text evidence="1">The sequence shown here is derived from an EMBL/GenBank/DDBJ whole genome shotgun (WGS) entry which is preliminary data.</text>
</comment>
<feature type="non-terminal residue" evidence="1">
    <location>
        <position position="135"/>
    </location>
</feature>
<accession>A0AAV5SYQ8</accession>
<gene>
    <name evidence="1" type="ORF">PENTCL1PPCAC_10229</name>
</gene>
<evidence type="ECO:0000313" key="1">
    <source>
        <dbReference type="EMBL" id="GMS88054.1"/>
    </source>
</evidence>
<sequence>DMAFSITDKIDQWRRDAYALSCSRDRIGIVISKAFELLMVVAKNGSLDENLKFALDSLKWERFMAIDLVNDREDSLRTHVLRLCEAMELTMASVIECGREKPRFDDSMEPMPIVSASFESTPHEPNIILNEIFDE</sequence>